<dbReference type="Proteomes" id="UP000610931">
    <property type="component" value="Unassembled WGS sequence"/>
</dbReference>
<reference evidence="2" key="1">
    <citation type="submission" date="2020-12" db="EMBL/GenBank/DDBJ databases">
        <title>Snuella sp. nov., isolated from sediment in Incheon.</title>
        <authorList>
            <person name="Kim W."/>
        </authorList>
    </citation>
    <scope>NUCLEOTIDE SEQUENCE</scope>
    <source>
        <strain evidence="2">CAU 1569</strain>
    </source>
</reference>
<keyword evidence="1" id="KW-0175">Coiled coil</keyword>
<gene>
    <name evidence="2" type="ORF">JF259_06015</name>
</gene>
<protein>
    <recommendedName>
        <fullName evidence="4">Sensor of ECF-type sigma factor</fullName>
    </recommendedName>
</protein>
<evidence type="ECO:0000256" key="1">
    <source>
        <dbReference type="SAM" id="Coils"/>
    </source>
</evidence>
<keyword evidence="3" id="KW-1185">Reference proteome</keyword>
<dbReference type="RefSeq" id="WP_199114401.1">
    <property type="nucleotide sequence ID" value="NZ_JAELVQ010000005.1"/>
</dbReference>
<proteinExistence type="predicted"/>
<accession>A0A8J7IGI6</accession>
<comment type="caution">
    <text evidence="2">The sequence shown here is derived from an EMBL/GenBank/DDBJ whole genome shotgun (WGS) entry which is preliminary data.</text>
</comment>
<evidence type="ECO:0000313" key="2">
    <source>
        <dbReference type="EMBL" id="MBJ6367638.1"/>
    </source>
</evidence>
<name>A0A8J7IGI6_9FLAO</name>
<dbReference type="AlphaFoldDB" id="A0A8J7IGI6"/>
<evidence type="ECO:0000313" key="3">
    <source>
        <dbReference type="Proteomes" id="UP000610931"/>
    </source>
</evidence>
<feature type="coiled-coil region" evidence="1">
    <location>
        <begin position="86"/>
        <end position="113"/>
    </location>
</feature>
<evidence type="ECO:0008006" key="4">
    <source>
        <dbReference type="Google" id="ProtNLM"/>
    </source>
</evidence>
<dbReference type="EMBL" id="JAELVQ010000005">
    <property type="protein sequence ID" value="MBJ6367638.1"/>
    <property type="molecule type" value="Genomic_DNA"/>
</dbReference>
<organism evidence="2 3">
    <name type="scientific">Snuella sedimenti</name>
    <dbReference type="NCBI Taxonomy" id="2798802"/>
    <lineage>
        <taxon>Bacteria</taxon>
        <taxon>Pseudomonadati</taxon>
        <taxon>Bacteroidota</taxon>
        <taxon>Flavobacteriia</taxon>
        <taxon>Flavobacteriales</taxon>
        <taxon>Flavobacteriaceae</taxon>
        <taxon>Snuella</taxon>
    </lineage>
</organism>
<sequence>MRLLIILMLTLLFTVSIHAQSKRDRIKALKVSFLTERLDLTEKEAQKFWPVYNAYDENTVKLKYHTLRKIRHEIKDSLEILTDAKAQELLDRLDAAENKLHHEQMQLNNKLKQIISPKKILLLKVAEEDFTRKLFEEFKNRRHDHPKKK</sequence>